<dbReference type="SUPFAM" id="SSF51905">
    <property type="entry name" value="FAD/NAD(P)-binding domain"/>
    <property type="match status" value="1"/>
</dbReference>
<comment type="cofactor">
    <cofactor evidence="1 4">
        <name>FAD</name>
        <dbReference type="ChEBI" id="CHEBI:57692"/>
    </cofactor>
</comment>
<keyword evidence="4" id="KW-0285">Flavoprotein</keyword>
<dbReference type="GO" id="GO:0006598">
    <property type="term" value="P:polyamine catabolic process"/>
    <property type="evidence" value="ECO:0007669"/>
    <property type="project" value="TreeGrafter"/>
</dbReference>
<dbReference type="EMBL" id="KN882043">
    <property type="protein sequence ID" value="KIY46146.1"/>
    <property type="molecule type" value="Genomic_DNA"/>
</dbReference>
<dbReference type="Pfam" id="PF01593">
    <property type="entry name" value="Amino_oxidase"/>
    <property type="match status" value="1"/>
</dbReference>
<dbReference type="InterPro" id="IPR036188">
    <property type="entry name" value="FAD/NAD-bd_sf"/>
</dbReference>
<dbReference type="InterPro" id="IPR001613">
    <property type="entry name" value="Flavin_amine_oxidase"/>
</dbReference>
<evidence type="ECO:0000259" key="6">
    <source>
        <dbReference type="Pfam" id="PF01593"/>
    </source>
</evidence>
<organism evidence="7 8">
    <name type="scientific">Fistulina hepatica ATCC 64428</name>
    <dbReference type="NCBI Taxonomy" id="1128425"/>
    <lineage>
        <taxon>Eukaryota</taxon>
        <taxon>Fungi</taxon>
        <taxon>Dikarya</taxon>
        <taxon>Basidiomycota</taxon>
        <taxon>Agaricomycotina</taxon>
        <taxon>Agaricomycetes</taxon>
        <taxon>Agaricomycetidae</taxon>
        <taxon>Agaricales</taxon>
        <taxon>Fistulinaceae</taxon>
        <taxon>Fistulina</taxon>
    </lineage>
</organism>
<feature type="domain" description="Amine oxidase" evidence="6">
    <location>
        <begin position="40"/>
        <end position="471"/>
    </location>
</feature>
<comment type="similarity">
    <text evidence="4">Belongs to the flavin monoamine oxidase family.</text>
</comment>
<dbReference type="PANTHER" id="PTHR10742:SF313">
    <property type="entry name" value="AMINE OXIDASE"/>
    <property type="match status" value="1"/>
</dbReference>
<dbReference type="SUPFAM" id="SSF54373">
    <property type="entry name" value="FAD-linked reductases, C-terminal domain"/>
    <property type="match status" value="1"/>
</dbReference>
<dbReference type="Gene3D" id="3.90.660.10">
    <property type="match status" value="1"/>
</dbReference>
<feature type="binding site" evidence="3">
    <location>
        <position position="254"/>
    </location>
    <ligand>
        <name>FAD</name>
        <dbReference type="ChEBI" id="CHEBI:57692"/>
    </ligand>
</feature>
<dbReference type="GO" id="GO:0016491">
    <property type="term" value="F:oxidoreductase activity"/>
    <property type="evidence" value="ECO:0007669"/>
    <property type="project" value="UniProtKB-KW"/>
</dbReference>
<reference evidence="7 8" key="1">
    <citation type="journal article" date="2015" name="Fungal Genet. Biol.">
        <title>Evolution of novel wood decay mechanisms in Agaricales revealed by the genome sequences of Fistulina hepatica and Cylindrobasidium torrendii.</title>
        <authorList>
            <person name="Floudas D."/>
            <person name="Held B.W."/>
            <person name="Riley R."/>
            <person name="Nagy L.G."/>
            <person name="Koehler G."/>
            <person name="Ransdell A.S."/>
            <person name="Younus H."/>
            <person name="Chow J."/>
            <person name="Chiniquy J."/>
            <person name="Lipzen A."/>
            <person name="Tritt A."/>
            <person name="Sun H."/>
            <person name="Haridas S."/>
            <person name="LaButti K."/>
            <person name="Ohm R.A."/>
            <person name="Kues U."/>
            <person name="Blanchette R.A."/>
            <person name="Grigoriev I.V."/>
            <person name="Minto R.E."/>
            <person name="Hibbett D.S."/>
        </authorList>
    </citation>
    <scope>NUCLEOTIDE SEQUENCE [LARGE SCALE GENOMIC DNA]</scope>
    <source>
        <strain evidence="7 8">ATCC 64428</strain>
    </source>
</reference>
<protein>
    <recommendedName>
        <fullName evidence="4">Amine oxidase</fullName>
        <ecNumber evidence="4">1.4.3.-</ecNumber>
    </recommendedName>
</protein>
<feature type="signal peptide" evidence="5">
    <location>
        <begin position="1"/>
        <end position="23"/>
    </location>
</feature>
<dbReference type="OrthoDB" id="5046242at2759"/>
<dbReference type="EC" id="1.4.3.-" evidence="4"/>
<keyword evidence="2 4" id="KW-0560">Oxidoreductase</keyword>
<evidence type="ECO:0000256" key="5">
    <source>
        <dbReference type="SAM" id="SignalP"/>
    </source>
</evidence>
<gene>
    <name evidence="7" type="ORF">FISHEDRAFT_75989</name>
</gene>
<keyword evidence="5" id="KW-0732">Signal</keyword>
<evidence type="ECO:0000313" key="7">
    <source>
        <dbReference type="EMBL" id="KIY46146.1"/>
    </source>
</evidence>
<evidence type="ECO:0000256" key="2">
    <source>
        <dbReference type="ARBA" id="ARBA00023002"/>
    </source>
</evidence>
<feature type="chain" id="PRO_5002316025" description="Amine oxidase" evidence="5">
    <location>
        <begin position="24"/>
        <end position="496"/>
    </location>
</feature>
<evidence type="ECO:0000256" key="1">
    <source>
        <dbReference type="ARBA" id="ARBA00001974"/>
    </source>
</evidence>
<proteinExistence type="inferred from homology"/>
<evidence type="ECO:0000256" key="4">
    <source>
        <dbReference type="RuleBase" id="RU362067"/>
    </source>
</evidence>
<dbReference type="PRINTS" id="PR00757">
    <property type="entry name" value="AMINEOXDASEF"/>
</dbReference>
<name>A0A0D7A891_9AGAR</name>
<dbReference type="Gene3D" id="3.50.50.60">
    <property type="entry name" value="FAD/NAD(P)-binding domain"/>
    <property type="match status" value="1"/>
</dbReference>
<accession>A0A0D7A891</accession>
<dbReference type="InterPro" id="IPR002937">
    <property type="entry name" value="Amino_oxidase"/>
</dbReference>
<keyword evidence="8" id="KW-1185">Reference proteome</keyword>
<dbReference type="AlphaFoldDB" id="A0A0D7A891"/>
<evidence type="ECO:0000313" key="8">
    <source>
        <dbReference type="Proteomes" id="UP000054144"/>
    </source>
</evidence>
<keyword evidence="4" id="KW-0274">FAD</keyword>
<dbReference type="Proteomes" id="UP000054144">
    <property type="component" value="Unassembled WGS sequence"/>
</dbReference>
<evidence type="ECO:0000256" key="3">
    <source>
        <dbReference type="PIRSR" id="PIRSR601613-1"/>
    </source>
</evidence>
<sequence length="496" mass="56211">MSEHRRLGLVVFLILAYALSAHAYNYSARNPQVVILGGGVAGVIAARTLHENGFEDYLVIDARDQLGGRLHSTDFGGSTVELGANWIQGTVDTFTGRENPIYNLALKFHLRTAVTDWSNNISFFDSNGTVDYWNIFEDATNAYDALVDNAQQRVSQRGVDLTARTGYSLLGWKPNDIYSMASEYYMFDYEYAQTPDESSWIASSWNEMVSNATKISEFSDTNLMAVDSRGFKIIIQDEAKEFMRPDHVLLNSTVKGISYDEDQVQVVLDSGEVITADHAICTFSVGVLQQNDVEYIPKFPAWKREAVQAMKMATYTKIFLKFPEQFWFDTQFGLYADAVRGRYPPWQNMDLEAFLPGSGILFVTVTGDFSENIERMTDDEVQDEVMEVLRSMFPEVDVPDPEDFMFPRWHTNPLFRGSYSNWPPSFYSQHHDNLRANLGRLWFAGEATSAAYFGYLHGAYYEGQAVADRVMECIINGGHSACNMPYFKQITNPSPY</sequence>
<dbReference type="InterPro" id="IPR050281">
    <property type="entry name" value="Flavin_monoamine_oxidase"/>
</dbReference>
<dbReference type="PANTHER" id="PTHR10742">
    <property type="entry name" value="FLAVIN MONOAMINE OXIDASE"/>
    <property type="match status" value="1"/>
</dbReference>